<dbReference type="PANTHER" id="PTHR37012">
    <property type="entry name" value="B-ZIP TRANSCRIPTION FACTOR (EUROFUNG)-RELATED"/>
    <property type="match status" value="1"/>
</dbReference>
<sequence>MEHGDGSRGNSDNGGTPGSATTNWRVRKREQDRRAQRAARERNRRRIAELESTVDSLSRHGPGQQIASLKQQLEALQKNKDELARALAIIQKTAAAVSTSMMHAEEENENTATEHTMTFPSSMPRPSQLTQPVQPVDTVQVDNASDLPEPSRSNNDLLTEQVPYFDLDLEGVVAFDSTIATEEPPIEIANVPNIPNNPSVPEICDCIVPPPAPQAEILTSGSLRSTWQSANDILREPCDLSPYALRVEDELSEDLPIRVVLYGWDYVQQRSRGSLPPLWDKLRRIDDLQFSSCQQVERLAILTFMHMLLRFHINPTHMNGRSVPQWYLEACVLALIKQK</sequence>
<reference evidence="2 3" key="1">
    <citation type="submission" date="2024-01" db="EMBL/GenBank/DDBJ databases">
        <authorList>
            <person name="Allen C."/>
            <person name="Tagirdzhanova G."/>
        </authorList>
    </citation>
    <scope>NUCLEOTIDE SEQUENCE [LARGE SCALE GENOMIC DNA]</scope>
</reference>
<evidence type="ECO:0000256" key="1">
    <source>
        <dbReference type="SAM" id="MobiDB-lite"/>
    </source>
</evidence>
<dbReference type="PANTHER" id="PTHR37012:SF7">
    <property type="entry name" value="B-ZIP TRANSCRIPTION FACTOR (EUROFUNG)-RELATED"/>
    <property type="match status" value="1"/>
</dbReference>
<name>A0ABP0CV76_9PEZI</name>
<feature type="compositionally biased region" description="Basic and acidic residues" evidence="1">
    <location>
        <begin position="29"/>
        <end position="45"/>
    </location>
</feature>
<proteinExistence type="predicted"/>
<comment type="caution">
    <text evidence="2">The sequence shown here is derived from an EMBL/GenBank/DDBJ whole genome shotgun (WGS) entry which is preliminary data.</text>
</comment>
<protein>
    <recommendedName>
        <fullName evidence="4">BZIP domain-containing protein</fullName>
    </recommendedName>
</protein>
<accession>A0ABP0CV76</accession>
<gene>
    <name evidence="2" type="ORF">SEUCBS140593_009452</name>
</gene>
<dbReference type="EMBL" id="CAWUHD010000155">
    <property type="protein sequence ID" value="CAK7235943.1"/>
    <property type="molecule type" value="Genomic_DNA"/>
</dbReference>
<feature type="region of interest" description="Disordered" evidence="1">
    <location>
        <begin position="1"/>
        <end position="45"/>
    </location>
</feature>
<evidence type="ECO:0008006" key="4">
    <source>
        <dbReference type="Google" id="ProtNLM"/>
    </source>
</evidence>
<organism evidence="2 3">
    <name type="scientific">Sporothrix eucalyptigena</name>
    <dbReference type="NCBI Taxonomy" id="1812306"/>
    <lineage>
        <taxon>Eukaryota</taxon>
        <taxon>Fungi</taxon>
        <taxon>Dikarya</taxon>
        <taxon>Ascomycota</taxon>
        <taxon>Pezizomycotina</taxon>
        <taxon>Sordariomycetes</taxon>
        <taxon>Sordariomycetidae</taxon>
        <taxon>Ophiostomatales</taxon>
        <taxon>Ophiostomataceae</taxon>
        <taxon>Sporothrix</taxon>
    </lineage>
</organism>
<evidence type="ECO:0000313" key="2">
    <source>
        <dbReference type="EMBL" id="CAK7235943.1"/>
    </source>
</evidence>
<keyword evidence="3" id="KW-1185">Reference proteome</keyword>
<evidence type="ECO:0000313" key="3">
    <source>
        <dbReference type="Proteomes" id="UP001642482"/>
    </source>
</evidence>
<dbReference type="Proteomes" id="UP001642482">
    <property type="component" value="Unassembled WGS sequence"/>
</dbReference>